<proteinExistence type="predicted"/>
<feature type="region of interest" description="Disordered" evidence="1">
    <location>
        <begin position="1"/>
        <end position="26"/>
    </location>
</feature>
<feature type="compositionally biased region" description="Low complexity" evidence="1">
    <location>
        <begin position="149"/>
        <end position="161"/>
    </location>
</feature>
<feature type="domain" description="Syntaxin N-terminal" evidence="2">
    <location>
        <begin position="40"/>
        <end position="162"/>
    </location>
</feature>
<dbReference type="AlphaFoldDB" id="A0A3B5MH55"/>
<reference evidence="3" key="2">
    <citation type="submission" date="2025-09" db="UniProtKB">
        <authorList>
            <consortium name="Ensembl"/>
        </authorList>
    </citation>
    <scope>IDENTIFICATION</scope>
</reference>
<organism evidence="3 4">
    <name type="scientific">Xiphophorus couchianus</name>
    <name type="common">Monterrey platyfish</name>
    <dbReference type="NCBI Taxonomy" id="32473"/>
    <lineage>
        <taxon>Eukaryota</taxon>
        <taxon>Metazoa</taxon>
        <taxon>Chordata</taxon>
        <taxon>Craniata</taxon>
        <taxon>Vertebrata</taxon>
        <taxon>Euteleostomi</taxon>
        <taxon>Actinopterygii</taxon>
        <taxon>Neopterygii</taxon>
        <taxon>Teleostei</taxon>
        <taxon>Neoteleostei</taxon>
        <taxon>Acanthomorphata</taxon>
        <taxon>Ovalentaria</taxon>
        <taxon>Atherinomorphae</taxon>
        <taxon>Cyprinodontiformes</taxon>
        <taxon>Poeciliidae</taxon>
        <taxon>Poeciliinae</taxon>
        <taxon>Xiphophorus</taxon>
    </lineage>
</organism>
<name>A0A3B5MH55_9TELE</name>
<protein>
    <recommendedName>
        <fullName evidence="2">Syntaxin N-terminal domain-containing protein</fullName>
    </recommendedName>
</protein>
<feature type="region of interest" description="Disordered" evidence="1">
    <location>
        <begin position="133"/>
        <end position="161"/>
    </location>
</feature>
<dbReference type="SUPFAM" id="SSF47661">
    <property type="entry name" value="t-snare proteins"/>
    <property type="match status" value="1"/>
</dbReference>
<dbReference type="GO" id="GO:0016192">
    <property type="term" value="P:vesicle-mediated transport"/>
    <property type="evidence" value="ECO:0007669"/>
    <property type="project" value="InterPro"/>
</dbReference>
<dbReference type="Ensembl" id="ENSXCOT00000023222.1">
    <property type="protein sequence ID" value="ENSXCOP00000022945.1"/>
    <property type="gene ID" value="ENSXCOG00000017147.1"/>
</dbReference>
<feature type="compositionally biased region" description="Gly residues" evidence="1">
    <location>
        <begin position="1"/>
        <end position="11"/>
    </location>
</feature>
<dbReference type="Proteomes" id="UP000261380">
    <property type="component" value="Unplaced"/>
</dbReference>
<evidence type="ECO:0000259" key="2">
    <source>
        <dbReference type="Pfam" id="PF14523"/>
    </source>
</evidence>
<evidence type="ECO:0000256" key="1">
    <source>
        <dbReference type="SAM" id="MobiDB-lite"/>
    </source>
</evidence>
<dbReference type="Pfam" id="PF14523">
    <property type="entry name" value="Syntaxin_2"/>
    <property type="match status" value="1"/>
</dbReference>
<sequence>MSYGSIDGGSFGSRNPFGGPTRQGYQPVTQVSPSELQDVFQEASSNIFQINVILEKSLQSLGTSRDTTELRQNHSTQQQTNKVITSTSHVIKQLSDIISGSSRQDRLRLTRLKTELSDSVQRYGDLQKKIAERSRALLPPAQKDKKKSPQSPSSDPNQEDPLFAEAAGAEEGVQAFLSEISEEDVEVLRQREEALLQIERHAGCQSNNEGPSQYGPRTRRNNKAVEEKKVLPSVGRSLDSRHPHPHYCCFSKKM</sequence>
<evidence type="ECO:0000313" key="3">
    <source>
        <dbReference type="Ensembl" id="ENSXCOP00000022945.1"/>
    </source>
</evidence>
<dbReference type="GeneTree" id="ENSGT00940000167456"/>
<dbReference type="Gene3D" id="1.20.58.70">
    <property type="match status" value="1"/>
</dbReference>
<dbReference type="InterPro" id="IPR006011">
    <property type="entry name" value="Syntaxin_N"/>
</dbReference>
<keyword evidence="4" id="KW-1185">Reference proteome</keyword>
<feature type="region of interest" description="Disordered" evidence="1">
    <location>
        <begin position="203"/>
        <end position="243"/>
    </location>
</feature>
<dbReference type="GO" id="GO:0016020">
    <property type="term" value="C:membrane"/>
    <property type="evidence" value="ECO:0007669"/>
    <property type="project" value="InterPro"/>
</dbReference>
<reference evidence="3" key="1">
    <citation type="submission" date="2025-08" db="UniProtKB">
        <authorList>
            <consortium name="Ensembl"/>
        </authorList>
    </citation>
    <scope>IDENTIFICATION</scope>
</reference>
<accession>A0A3B5MH55</accession>
<evidence type="ECO:0000313" key="4">
    <source>
        <dbReference type="Proteomes" id="UP000261380"/>
    </source>
</evidence>
<dbReference type="InterPro" id="IPR010989">
    <property type="entry name" value="SNARE"/>
</dbReference>
<dbReference type="STRING" id="32473.ENSXCOP00000022945"/>